<evidence type="ECO:0000313" key="3">
    <source>
        <dbReference type="Proteomes" id="UP000526408"/>
    </source>
</evidence>
<keyword evidence="1" id="KW-0812">Transmembrane</keyword>
<proteinExistence type="predicted"/>
<evidence type="ECO:0000313" key="2">
    <source>
        <dbReference type="EMBL" id="NKX43704.1"/>
    </source>
</evidence>
<sequence>MSDPAAAPKPARSGRGVRIALALSLALNLLILGLVAGAVLAVGPRGGDDPRLRTLGLGPFALALSREDQEAVRGRIDRDALRTERRALGASLLQLRQALLAEPFDRAAAEAALARSRAAAEALQGQGHAALLDQIGTMDAAERAALADRLERALRRLAGRDR</sequence>
<dbReference type="EMBL" id="JAAZQQ010000001">
    <property type="protein sequence ID" value="NKX43704.1"/>
    <property type="molecule type" value="Genomic_DNA"/>
</dbReference>
<dbReference type="InterPro" id="IPR025961">
    <property type="entry name" value="Metal_resist"/>
</dbReference>
<dbReference type="AlphaFoldDB" id="A0A7X6GWK5"/>
<keyword evidence="1" id="KW-1133">Transmembrane helix</keyword>
<comment type="caution">
    <text evidence="2">The sequence shown here is derived from an EMBL/GenBank/DDBJ whole genome shotgun (WGS) entry which is preliminary data.</text>
</comment>
<organism evidence="2 3">
    <name type="scientific">Roseicyclus persicicus</name>
    <dbReference type="NCBI Taxonomy" id="2650661"/>
    <lineage>
        <taxon>Bacteria</taxon>
        <taxon>Pseudomonadati</taxon>
        <taxon>Pseudomonadota</taxon>
        <taxon>Alphaproteobacteria</taxon>
        <taxon>Rhodobacterales</taxon>
        <taxon>Roseobacteraceae</taxon>
        <taxon>Roseicyclus</taxon>
    </lineage>
</organism>
<dbReference type="Proteomes" id="UP000526408">
    <property type="component" value="Unassembled WGS sequence"/>
</dbReference>
<gene>
    <name evidence="2" type="ORF">HCU73_03805</name>
</gene>
<protein>
    <submittedName>
        <fullName evidence="2">Periplasmic heavy metal sensor</fullName>
    </submittedName>
</protein>
<keyword evidence="1" id="KW-0472">Membrane</keyword>
<keyword evidence="3" id="KW-1185">Reference proteome</keyword>
<name>A0A7X6GWK5_9RHOB</name>
<accession>A0A7X6GWK5</accession>
<evidence type="ECO:0000256" key="1">
    <source>
        <dbReference type="SAM" id="Phobius"/>
    </source>
</evidence>
<feature type="transmembrane region" description="Helical" evidence="1">
    <location>
        <begin position="20"/>
        <end position="43"/>
    </location>
</feature>
<dbReference type="RefSeq" id="WP_168622056.1">
    <property type="nucleotide sequence ID" value="NZ_JAAZQQ010000001.1"/>
</dbReference>
<reference evidence="2 3" key="1">
    <citation type="submission" date="2020-04" db="EMBL/GenBank/DDBJ databases">
        <authorList>
            <person name="Yoon J."/>
        </authorList>
    </citation>
    <scope>NUCLEOTIDE SEQUENCE [LARGE SCALE GENOMIC DNA]</scope>
    <source>
        <strain evidence="2 3">KMU-115</strain>
    </source>
</reference>
<dbReference type="Pfam" id="PF13801">
    <property type="entry name" value="Metal_resist"/>
    <property type="match status" value="1"/>
</dbReference>